<keyword evidence="8" id="KW-1185">Reference proteome</keyword>
<dbReference type="OrthoDB" id="286637at2759"/>
<sequence length="469" mass="50112">MDIPLPSSGTSQAHAHSRLASASDWGAGPSAEASGSAAAITPGKPQRERGFSRGGAVEHAAGSGGAAQTSYGFQPSTLSSLSQSGAGLSRAGTKKSRLRNKDRHTAALDSIRDFLKGRSSYDVLPVSFRLVVLDTRLVVRPALDIMWQAEVSSEPLSSSAPAAAPSASEASGDVTQALARDPVAAAAETLRALRPSPQPVQRTGFAGMLTVNDIIHLIQYYYHHLSSYDLASRDVEGFRLERLRDIEASLNVPTPPLTSIAPLRSLYEACQLLIKTHARRLPLLDYDEQTGCETLISVLTQYRVLKFIAMNCREITGLHRSVRSLGIGTYVAGTPGVGAARHIGISAVPIIDNDGFVVDLYESVDVIDLVRSGAYQSLDTTMRQALARRSAEFPGIMSCGPDDSLASIFSLLRTRRVHRLLILEPLPASRAASMTSKQSEHGRQSPEGVAPPPRPRGKLPEAQKNAKGP</sequence>
<feature type="compositionally biased region" description="Basic residues" evidence="5">
    <location>
        <begin position="92"/>
        <end position="101"/>
    </location>
</feature>
<dbReference type="SUPFAM" id="SSF54631">
    <property type="entry name" value="CBS-domain pair"/>
    <property type="match status" value="2"/>
</dbReference>
<dbReference type="GO" id="GO:0016208">
    <property type="term" value="F:AMP binding"/>
    <property type="evidence" value="ECO:0007669"/>
    <property type="project" value="TreeGrafter"/>
</dbReference>
<dbReference type="STRING" id="401625.A0A0P1BDM7"/>
<dbReference type="InterPro" id="IPR000644">
    <property type="entry name" value="CBS_dom"/>
</dbReference>
<dbReference type="AlphaFoldDB" id="A0A0P1BDM7"/>
<dbReference type="PANTHER" id="PTHR13780">
    <property type="entry name" value="AMP-ACTIVATED PROTEIN KINASE, GAMMA REGULATORY SUBUNIT"/>
    <property type="match status" value="1"/>
</dbReference>
<feature type="compositionally biased region" description="Low complexity" evidence="5">
    <location>
        <begin position="26"/>
        <end position="39"/>
    </location>
</feature>
<comment type="similarity">
    <text evidence="1">Belongs to the 5'-AMP-activated protein kinase gamma subunit family.</text>
</comment>
<evidence type="ECO:0000256" key="2">
    <source>
        <dbReference type="ARBA" id="ARBA00022737"/>
    </source>
</evidence>
<dbReference type="GO" id="GO:0016301">
    <property type="term" value="F:kinase activity"/>
    <property type="evidence" value="ECO:0007669"/>
    <property type="project" value="UniProtKB-KW"/>
</dbReference>
<feature type="compositionally biased region" description="Polar residues" evidence="5">
    <location>
        <begin position="66"/>
        <end position="75"/>
    </location>
</feature>
<dbReference type="Proteomes" id="UP000054845">
    <property type="component" value="Unassembled WGS sequence"/>
</dbReference>
<evidence type="ECO:0000256" key="4">
    <source>
        <dbReference type="PROSITE-ProRule" id="PRU00703"/>
    </source>
</evidence>
<proteinExistence type="inferred from homology"/>
<dbReference type="PROSITE" id="PS51371">
    <property type="entry name" value="CBS"/>
    <property type="match status" value="1"/>
</dbReference>
<dbReference type="GO" id="GO:0031588">
    <property type="term" value="C:nucleotide-activated protein kinase complex"/>
    <property type="evidence" value="ECO:0007669"/>
    <property type="project" value="TreeGrafter"/>
</dbReference>
<organism evidence="7 8">
    <name type="scientific">Ceraceosorus bombacis</name>
    <dbReference type="NCBI Taxonomy" id="401625"/>
    <lineage>
        <taxon>Eukaryota</taxon>
        <taxon>Fungi</taxon>
        <taxon>Dikarya</taxon>
        <taxon>Basidiomycota</taxon>
        <taxon>Ustilaginomycotina</taxon>
        <taxon>Exobasidiomycetes</taxon>
        <taxon>Ceraceosorales</taxon>
        <taxon>Ceraceosoraceae</taxon>
        <taxon>Ceraceosorus</taxon>
    </lineage>
</organism>
<feature type="region of interest" description="Disordered" evidence="5">
    <location>
        <begin position="1"/>
        <end position="101"/>
    </location>
</feature>
<evidence type="ECO:0000256" key="3">
    <source>
        <dbReference type="ARBA" id="ARBA00023122"/>
    </source>
</evidence>
<evidence type="ECO:0000256" key="1">
    <source>
        <dbReference type="ARBA" id="ARBA00006750"/>
    </source>
</evidence>
<dbReference type="InterPro" id="IPR050511">
    <property type="entry name" value="AMPK_gamma/SDS23_families"/>
</dbReference>
<evidence type="ECO:0000256" key="5">
    <source>
        <dbReference type="SAM" id="MobiDB-lite"/>
    </source>
</evidence>
<keyword evidence="2" id="KW-0677">Repeat</keyword>
<accession>A0A0P1BDM7</accession>
<dbReference type="GO" id="GO:0005634">
    <property type="term" value="C:nucleus"/>
    <property type="evidence" value="ECO:0007669"/>
    <property type="project" value="TreeGrafter"/>
</dbReference>
<keyword evidence="7" id="KW-0418">Kinase</keyword>
<feature type="domain" description="CBS" evidence="6">
    <location>
        <begin position="253"/>
        <end position="315"/>
    </location>
</feature>
<name>A0A0P1BDM7_9BASI</name>
<evidence type="ECO:0000313" key="7">
    <source>
        <dbReference type="EMBL" id="CEH14301.1"/>
    </source>
</evidence>
<evidence type="ECO:0000259" key="6">
    <source>
        <dbReference type="PROSITE" id="PS51371"/>
    </source>
</evidence>
<reference evidence="8" key="1">
    <citation type="submission" date="2014-09" db="EMBL/GenBank/DDBJ databases">
        <authorList>
            <person name="Sharma Rahul"/>
            <person name="Thines Marco"/>
        </authorList>
    </citation>
    <scope>NUCLEOTIDE SEQUENCE [LARGE SCALE GENOMIC DNA]</scope>
</reference>
<dbReference type="GO" id="GO:0019901">
    <property type="term" value="F:protein kinase binding"/>
    <property type="evidence" value="ECO:0007669"/>
    <property type="project" value="TreeGrafter"/>
</dbReference>
<dbReference type="Gene3D" id="3.10.580.10">
    <property type="entry name" value="CBS-domain"/>
    <property type="match status" value="2"/>
</dbReference>
<protein>
    <submittedName>
        <fullName evidence="7">5'-AMP-activated protein kinase, gamma subunit</fullName>
    </submittedName>
</protein>
<dbReference type="PANTHER" id="PTHR13780:SF35">
    <property type="entry name" value="LD22662P"/>
    <property type="match status" value="1"/>
</dbReference>
<feature type="region of interest" description="Disordered" evidence="5">
    <location>
        <begin position="430"/>
        <end position="469"/>
    </location>
</feature>
<dbReference type="EMBL" id="CCYA01000240">
    <property type="protein sequence ID" value="CEH14301.1"/>
    <property type="molecule type" value="Genomic_DNA"/>
</dbReference>
<dbReference type="GO" id="GO:0005737">
    <property type="term" value="C:cytoplasm"/>
    <property type="evidence" value="ECO:0007669"/>
    <property type="project" value="TreeGrafter"/>
</dbReference>
<keyword evidence="3 4" id="KW-0129">CBS domain</keyword>
<keyword evidence="7" id="KW-0808">Transferase</keyword>
<dbReference type="GO" id="GO:0019887">
    <property type="term" value="F:protein kinase regulator activity"/>
    <property type="evidence" value="ECO:0007669"/>
    <property type="project" value="TreeGrafter"/>
</dbReference>
<dbReference type="InterPro" id="IPR046342">
    <property type="entry name" value="CBS_dom_sf"/>
</dbReference>
<evidence type="ECO:0000313" key="8">
    <source>
        <dbReference type="Proteomes" id="UP000054845"/>
    </source>
</evidence>
<feature type="compositionally biased region" description="Low complexity" evidence="5">
    <location>
        <begin position="76"/>
        <end position="91"/>
    </location>
</feature>